<evidence type="ECO:0000256" key="2">
    <source>
        <dbReference type="ARBA" id="ARBA00022679"/>
    </source>
</evidence>
<dbReference type="eggNOG" id="KOG1584">
    <property type="taxonomic scope" value="Eukaryota"/>
</dbReference>
<evidence type="ECO:0000256" key="1">
    <source>
        <dbReference type="ARBA" id="ARBA00005771"/>
    </source>
</evidence>
<dbReference type="GO" id="GO:0051923">
    <property type="term" value="P:sulfation"/>
    <property type="evidence" value="ECO:0007669"/>
    <property type="project" value="EnsemblMetazoa"/>
</dbReference>
<feature type="domain" description="Sulfotransferase" evidence="3">
    <location>
        <begin position="62"/>
        <end position="107"/>
    </location>
</feature>
<dbReference type="InterPro" id="IPR027417">
    <property type="entry name" value="P-loop_NTPase"/>
</dbReference>
<dbReference type="InParanoid" id="B4JZZ1"/>
<dbReference type="AlphaFoldDB" id="B4JZZ1"/>
<organism evidence="5">
    <name type="scientific">Drosophila grimshawi</name>
    <name type="common">Hawaiian fruit fly</name>
    <name type="synonym">Idiomyia grimshawi</name>
    <dbReference type="NCBI Taxonomy" id="7222"/>
    <lineage>
        <taxon>Eukaryota</taxon>
        <taxon>Metazoa</taxon>
        <taxon>Ecdysozoa</taxon>
        <taxon>Arthropoda</taxon>
        <taxon>Hexapoda</taxon>
        <taxon>Insecta</taxon>
        <taxon>Pterygota</taxon>
        <taxon>Neoptera</taxon>
        <taxon>Endopterygota</taxon>
        <taxon>Diptera</taxon>
        <taxon>Brachycera</taxon>
        <taxon>Muscomorpha</taxon>
        <taxon>Ephydroidea</taxon>
        <taxon>Drosophilidae</taxon>
        <taxon>Drosophila</taxon>
        <taxon>Hawaiian Drosophila</taxon>
    </lineage>
</organism>
<dbReference type="InterPro" id="IPR000863">
    <property type="entry name" value="Sulfotransferase_dom"/>
</dbReference>
<evidence type="ECO:0000259" key="3">
    <source>
        <dbReference type="Pfam" id="PF00685"/>
    </source>
</evidence>
<protein>
    <submittedName>
        <fullName evidence="4">GH23311</fullName>
    </submittedName>
</protein>
<sequence>MYESECLKSLATMPMMRMRCSGELDGSWLPLKQDWSTRWCTLPELYKQMCAKRIHNFETRESDVFVVTFMKSGTTWMQELAWLLLNQLDFERAKSCYLPKRSRFIEFMRRGIVGSYKDELSAVAKEKMDKWTKDSLKDYGITESDIFGEI</sequence>
<dbReference type="GO" id="GO:0006805">
    <property type="term" value="P:xenobiotic metabolic process"/>
    <property type="evidence" value="ECO:0007669"/>
    <property type="project" value="EnsemblMetazoa"/>
</dbReference>
<dbReference type="OrthoDB" id="205623at2759"/>
<evidence type="ECO:0000313" key="4">
    <source>
        <dbReference type="EMBL" id="EDV98673.1"/>
    </source>
</evidence>
<dbReference type="Pfam" id="PF00685">
    <property type="entry name" value="Sulfotransfer_1"/>
    <property type="match status" value="1"/>
</dbReference>
<dbReference type="PANTHER" id="PTHR11783">
    <property type="entry name" value="SULFOTRANSFERASE SULT"/>
    <property type="match status" value="1"/>
</dbReference>
<dbReference type="GO" id="GO:0008146">
    <property type="term" value="F:sulfotransferase activity"/>
    <property type="evidence" value="ECO:0007669"/>
    <property type="project" value="EnsemblMetazoa"/>
</dbReference>
<gene>
    <name evidence="4" type="primary">Dgri\GH23311</name>
    <name evidence="4" type="ORF">Dgri_GH23311</name>
</gene>
<evidence type="ECO:0000313" key="5">
    <source>
        <dbReference type="Proteomes" id="UP000001070"/>
    </source>
</evidence>
<keyword evidence="5" id="KW-1185">Reference proteome</keyword>
<comment type="similarity">
    <text evidence="1">Belongs to the sulfotransferase 1 family.</text>
</comment>
<dbReference type="EMBL" id="CH916383">
    <property type="protein sequence ID" value="EDV98673.1"/>
    <property type="molecule type" value="Genomic_DNA"/>
</dbReference>
<name>B4JZZ1_DROGR</name>
<dbReference type="OMA" id="PRITIFG"/>
<dbReference type="SUPFAM" id="SSF52540">
    <property type="entry name" value="P-loop containing nucleoside triphosphate hydrolases"/>
    <property type="match status" value="1"/>
</dbReference>
<proteinExistence type="inferred from homology"/>
<accession>B4JZZ1</accession>
<dbReference type="HOGENOM" id="CLU_1742452_0_0_1"/>
<dbReference type="PhylomeDB" id="B4JZZ1"/>
<reference evidence="4 5" key="1">
    <citation type="journal article" date="2007" name="Nature">
        <title>Evolution of genes and genomes on the Drosophila phylogeny.</title>
        <authorList>
            <consortium name="Drosophila 12 Genomes Consortium"/>
            <person name="Clark A.G."/>
            <person name="Eisen M.B."/>
            <person name="Smith D.R."/>
            <person name="Bergman C.M."/>
            <person name="Oliver B."/>
            <person name="Markow T.A."/>
            <person name="Kaufman T.C."/>
            <person name="Kellis M."/>
            <person name="Gelbart W."/>
            <person name="Iyer V.N."/>
            <person name="Pollard D.A."/>
            <person name="Sackton T.B."/>
            <person name="Larracuente A.M."/>
            <person name="Singh N.D."/>
            <person name="Abad J.P."/>
            <person name="Abt D.N."/>
            <person name="Adryan B."/>
            <person name="Aguade M."/>
            <person name="Akashi H."/>
            <person name="Anderson W.W."/>
            <person name="Aquadro C.F."/>
            <person name="Ardell D.H."/>
            <person name="Arguello R."/>
            <person name="Artieri C.G."/>
            <person name="Barbash D.A."/>
            <person name="Barker D."/>
            <person name="Barsanti P."/>
            <person name="Batterham P."/>
            <person name="Batzoglou S."/>
            <person name="Begun D."/>
            <person name="Bhutkar A."/>
            <person name="Blanco E."/>
            <person name="Bosak S.A."/>
            <person name="Bradley R.K."/>
            <person name="Brand A.D."/>
            <person name="Brent M.R."/>
            <person name="Brooks A.N."/>
            <person name="Brown R.H."/>
            <person name="Butlin R.K."/>
            <person name="Caggese C."/>
            <person name="Calvi B.R."/>
            <person name="Bernardo de Carvalho A."/>
            <person name="Caspi A."/>
            <person name="Castrezana S."/>
            <person name="Celniker S.E."/>
            <person name="Chang J.L."/>
            <person name="Chapple C."/>
            <person name="Chatterji S."/>
            <person name="Chinwalla A."/>
            <person name="Civetta A."/>
            <person name="Clifton S.W."/>
            <person name="Comeron J.M."/>
            <person name="Costello J.C."/>
            <person name="Coyne J.A."/>
            <person name="Daub J."/>
            <person name="David R.G."/>
            <person name="Delcher A.L."/>
            <person name="Delehaunty K."/>
            <person name="Do C.B."/>
            <person name="Ebling H."/>
            <person name="Edwards K."/>
            <person name="Eickbush T."/>
            <person name="Evans J.D."/>
            <person name="Filipski A."/>
            <person name="Findeiss S."/>
            <person name="Freyhult E."/>
            <person name="Fulton L."/>
            <person name="Fulton R."/>
            <person name="Garcia A.C."/>
            <person name="Gardiner A."/>
            <person name="Garfield D.A."/>
            <person name="Garvin B.E."/>
            <person name="Gibson G."/>
            <person name="Gilbert D."/>
            <person name="Gnerre S."/>
            <person name="Godfrey J."/>
            <person name="Good R."/>
            <person name="Gotea V."/>
            <person name="Gravely B."/>
            <person name="Greenberg A.J."/>
            <person name="Griffiths-Jones S."/>
            <person name="Gross S."/>
            <person name="Guigo R."/>
            <person name="Gustafson E.A."/>
            <person name="Haerty W."/>
            <person name="Hahn M.W."/>
            <person name="Halligan D.L."/>
            <person name="Halpern A.L."/>
            <person name="Halter G.M."/>
            <person name="Han M.V."/>
            <person name="Heger A."/>
            <person name="Hillier L."/>
            <person name="Hinrichs A.S."/>
            <person name="Holmes I."/>
            <person name="Hoskins R.A."/>
            <person name="Hubisz M.J."/>
            <person name="Hultmark D."/>
            <person name="Huntley M.A."/>
            <person name="Jaffe D.B."/>
            <person name="Jagadeeshan S."/>
            <person name="Jeck W.R."/>
            <person name="Johnson J."/>
            <person name="Jones C.D."/>
            <person name="Jordan W.C."/>
            <person name="Karpen G.H."/>
            <person name="Kataoka E."/>
            <person name="Keightley P.D."/>
            <person name="Kheradpour P."/>
            <person name="Kirkness E.F."/>
            <person name="Koerich L.B."/>
            <person name="Kristiansen K."/>
            <person name="Kudrna D."/>
            <person name="Kulathinal R.J."/>
            <person name="Kumar S."/>
            <person name="Kwok R."/>
            <person name="Lander E."/>
            <person name="Langley C.H."/>
            <person name="Lapoint R."/>
            <person name="Lazzaro B.P."/>
            <person name="Lee S.J."/>
            <person name="Levesque L."/>
            <person name="Li R."/>
            <person name="Lin C.F."/>
            <person name="Lin M.F."/>
            <person name="Lindblad-Toh K."/>
            <person name="Llopart A."/>
            <person name="Long M."/>
            <person name="Low L."/>
            <person name="Lozovsky E."/>
            <person name="Lu J."/>
            <person name="Luo M."/>
            <person name="Machado C.A."/>
            <person name="Makalowski W."/>
            <person name="Marzo M."/>
            <person name="Matsuda M."/>
            <person name="Matzkin L."/>
            <person name="McAllister B."/>
            <person name="McBride C.S."/>
            <person name="McKernan B."/>
            <person name="McKernan K."/>
            <person name="Mendez-Lago M."/>
            <person name="Minx P."/>
            <person name="Mollenhauer M.U."/>
            <person name="Montooth K."/>
            <person name="Mount S.M."/>
            <person name="Mu X."/>
            <person name="Myers E."/>
            <person name="Negre B."/>
            <person name="Newfeld S."/>
            <person name="Nielsen R."/>
            <person name="Noor M.A."/>
            <person name="O'Grady P."/>
            <person name="Pachter L."/>
            <person name="Papaceit M."/>
            <person name="Parisi M.J."/>
            <person name="Parisi M."/>
            <person name="Parts L."/>
            <person name="Pedersen J.S."/>
            <person name="Pesole G."/>
            <person name="Phillippy A.M."/>
            <person name="Ponting C.P."/>
            <person name="Pop M."/>
            <person name="Porcelli D."/>
            <person name="Powell J.R."/>
            <person name="Prohaska S."/>
            <person name="Pruitt K."/>
            <person name="Puig M."/>
            <person name="Quesneville H."/>
            <person name="Ram K.R."/>
            <person name="Rand D."/>
            <person name="Rasmussen M.D."/>
            <person name="Reed L.K."/>
            <person name="Reenan R."/>
            <person name="Reily A."/>
            <person name="Remington K.A."/>
            <person name="Rieger T.T."/>
            <person name="Ritchie M.G."/>
            <person name="Robin C."/>
            <person name="Rogers Y.H."/>
            <person name="Rohde C."/>
            <person name="Rozas J."/>
            <person name="Rubenfield M.J."/>
            <person name="Ruiz A."/>
            <person name="Russo S."/>
            <person name="Salzberg S.L."/>
            <person name="Sanchez-Gracia A."/>
            <person name="Saranga D.J."/>
            <person name="Sato H."/>
            <person name="Schaeffer S.W."/>
            <person name="Schatz M.C."/>
            <person name="Schlenke T."/>
            <person name="Schwartz R."/>
            <person name="Segarra C."/>
            <person name="Singh R.S."/>
            <person name="Sirot L."/>
            <person name="Sirota M."/>
            <person name="Sisneros N.B."/>
            <person name="Smith C.D."/>
            <person name="Smith T.F."/>
            <person name="Spieth J."/>
            <person name="Stage D.E."/>
            <person name="Stark A."/>
            <person name="Stephan W."/>
            <person name="Strausberg R.L."/>
            <person name="Strempel S."/>
            <person name="Sturgill D."/>
            <person name="Sutton G."/>
            <person name="Sutton G.G."/>
            <person name="Tao W."/>
            <person name="Teichmann S."/>
            <person name="Tobari Y.N."/>
            <person name="Tomimura Y."/>
            <person name="Tsolas J.M."/>
            <person name="Valente V.L."/>
            <person name="Venter E."/>
            <person name="Venter J.C."/>
            <person name="Vicario S."/>
            <person name="Vieira F.G."/>
            <person name="Vilella A.J."/>
            <person name="Villasante A."/>
            <person name="Walenz B."/>
            <person name="Wang J."/>
            <person name="Wasserman M."/>
            <person name="Watts T."/>
            <person name="Wilson D."/>
            <person name="Wilson R.K."/>
            <person name="Wing R.A."/>
            <person name="Wolfner M.F."/>
            <person name="Wong A."/>
            <person name="Wong G.K."/>
            <person name="Wu C.I."/>
            <person name="Wu G."/>
            <person name="Yamamoto D."/>
            <person name="Yang H.P."/>
            <person name="Yang S.P."/>
            <person name="Yorke J.A."/>
            <person name="Yoshida K."/>
            <person name="Zdobnov E."/>
            <person name="Zhang P."/>
            <person name="Zhang Y."/>
            <person name="Zimin A.V."/>
            <person name="Baldwin J."/>
            <person name="Abdouelleil A."/>
            <person name="Abdulkadir J."/>
            <person name="Abebe A."/>
            <person name="Abera B."/>
            <person name="Abreu J."/>
            <person name="Acer S.C."/>
            <person name="Aftuck L."/>
            <person name="Alexander A."/>
            <person name="An P."/>
            <person name="Anderson E."/>
            <person name="Anderson S."/>
            <person name="Arachi H."/>
            <person name="Azer M."/>
            <person name="Bachantsang P."/>
            <person name="Barry A."/>
            <person name="Bayul T."/>
            <person name="Berlin A."/>
            <person name="Bessette D."/>
            <person name="Bloom T."/>
            <person name="Blye J."/>
            <person name="Boguslavskiy L."/>
            <person name="Bonnet C."/>
            <person name="Boukhgalter B."/>
            <person name="Bourzgui I."/>
            <person name="Brown A."/>
            <person name="Cahill P."/>
            <person name="Channer S."/>
            <person name="Cheshatsang Y."/>
            <person name="Chuda L."/>
            <person name="Citroen M."/>
            <person name="Collymore A."/>
            <person name="Cooke P."/>
            <person name="Costello M."/>
            <person name="D'Aco K."/>
            <person name="Daza R."/>
            <person name="De Haan G."/>
            <person name="DeGray S."/>
            <person name="DeMaso C."/>
            <person name="Dhargay N."/>
            <person name="Dooley K."/>
            <person name="Dooley E."/>
            <person name="Doricent M."/>
            <person name="Dorje P."/>
            <person name="Dorjee K."/>
            <person name="Dupes A."/>
            <person name="Elong R."/>
            <person name="Falk J."/>
            <person name="Farina A."/>
            <person name="Faro S."/>
            <person name="Ferguson D."/>
            <person name="Fisher S."/>
            <person name="Foley C.D."/>
            <person name="Franke A."/>
            <person name="Friedrich D."/>
            <person name="Gadbois L."/>
            <person name="Gearin G."/>
            <person name="Gearin C.R."/>
            <person name="Giannoukos G."/>
            <person name="Goode T."/>
            <person name="Graham J."/>
            <person name="Grandbois E."/>
            <person name="Grewal S."/>
            <person name="Gyaltsen K."/>
            <person name="Hafez N."/>
            <person name="Hagos B."/>
            <person name="Hall J."/>
            <person name="Henson C."/>
            <person name="Hollinger A."/>
            <person name="Honan T."/>
            <person name="Huard M.D."/>
            <person name="Hughes L."/>
            <person name="Hurhula B."/>
            <person name="Husby M.E."/>
            <person name="Kamat A."/>
            <person name="Kanga B."/>
            <person name="Kashin S."/>
            <person name="Khazanovich D."/>
            <person name="Kisner P."/>
            <person name="Lance K."/>
            <person name="Lara M."/>
            <person name="Lee W."/>
            <person name="Lennon N."/>
            <person name="Letendre F."/>
            <person name="LeVine R."/>
            <person name="Lipovsky A."/>
            <person name="Liu X."/>
            <person name="Liu J."/>
            <person name="Liu S."/>
            <person name="Lokyitsang T."/>
            <person name="Lokyitsang Y."/>
            <person name="Lubonja R."/>
            <person name="Lui A."/>
            <person name="MacDonald P."/>
            <person name="Magnisalis V."/>
            <person name="Maru K."/>
            <person name="Matthews C."/>
            <person name="McCusker W."/>
            <person name="McDonough S."/>
            <person name="Mehta T."/>
            <person name="Meldrim J."/>
            <person name="Meneus L."/>
            <person name="Mihai O."/>
            <person name="Mihalev A."/>
            <person name="Mihova T."/>
            <person name="Mittelman R."/>
            <person name="Mlenga V."/>
            <person name="Montmayeur A."/>
            <person name="Mulrain L."/>
            <person name="Navidi A."/>
            <person name="Naylor J."/>
            <person name="Negash T."/>
            <person name="Nguyen T."/>
            <person name="Nguyen N."/>
            <person name="Nicol R."/>
            <person name="Norbu C."/>
            <person name="Norbu N."/>
            <person name="Novod N."/>
            <person name="O'Neill B."/>
            <person name="Osman S."/>
            <person name="Markiewicz E."/>
            <person name="Oyono O.L."/>
            <person name="Patti C."/>
            <person name="Phunkhang P."/>
            <person name="Pierre F."/>
            <person name="Priest M."/>
            <person name="Raghuraman S."/>
            <person name="Rege F."/>
            <person name="Reyes R."/>
            <person name="Rise C."/>
            <person name="Rogov P."/>
            <person name="Ross K."/>
            <person name="Ryan E."/>
            <person name="Settipalli S."/>
            <person name="Shea T."/>
            <person name="Sherpa N."/>
            <person name="Shi L."/>
            <person name="Shih D."/>
            <person name="Sparrow T."/>
            <person name="Spaulding J."/>
            <person name="Stalker J."/>
            <person name="Stange-Thomann N."/>
            <person name="Stavropoulos S."/>
            <person name="Stone C."/>
            <person name="Strader C."/>
            <person name="Tesfaye S."/>
            <person name="Thomson T."/>
            <person name="Thoulutsang Y."/>
            <person name="Thoulutsang D."/>
            <person name="Topham K."/>
            <person name="Topping I."/>
            <person name="Tsamla T."/>
            <person name="Vassiliev H."/>
            <person name="Vo A."/>
            <person name="Wangchuk T."/>
            <person name="Wangdi T."/>
            <person name="Weiand M."/>
            <person name="Wilkinson J."/>
            <person name="Wilson A."/>
            <person name="Yadav S."/>
            <person name="Young G."/>
            <person name="Yu Q."/>
            <person name="Zembek L."/>
            <person name="Zhong D."/>
            <person name="Zimmer A."/>
            <person name="Zwirko Z."/>
            <person name="Jaffe D.B."/>
            <person name="Alvarez P."/>
            <person name="Brockman W."/>
            <person name="Butler J."/>
            <person name="Chin C."/>
            <person name="Gnerre S."/>
            <person name="Grabherr M."/>
            <person name="Kleber M."/>
            <person name="Mauceli E."/>
            <person name="MacCallum I."/>
        </authorList>
    </citation>
    <scope>NUCLEOTIDE SEQUENCE [LARGE SCALE GENOMIC DNA]</scope>
    <source>
        <strain evidence="5">Tucson 15287-2541.00</strain>
    </source>
</reference>
<dbReference type="Proteomes" id="UP000001070">
    <property type="component" value="Unassembled WGS sequence"/>
</dbReference>
<dbReference type="Gene3D" id="3.40.50.300">
    <property type="entry name" value="P-loop containing nucleotide triphosphate hydrolases"/>
    <property type="match status" value="1"/>
</dbReference>
<keyword evidence="2" id="KW-0808">Transferase</keyword>